<keyword evidence="1" id="KW-0472">Membrane</keyword>
<evidence type="ECO:0000259" key="2">
    <source>
        <dbReference type="PROSITE" id="PS50835"/>
    </source>
</evidence>
<dbReference type="InterPro" id="IPR035897">
    <property type="entry name" value="Toll_tir_struct_dom_sf"/>
</dbReference>
<dbReference type="InterPro" id="IPR013783">
    <property type="entry name" value="Ig-like_fold"/>
</dbReference>
<reference evidence="3" key="1">
    <citation type="journal article" date="2019" name="bioRxiv">
        <title>The Genome of the Zebra Mussel, Dreissena polymorpha: A Resource for Invasive Species Research.</title>
        <authorList>
            <person name="McCartney M.A."/>
            <person name="Auch B."/>
            <person name="Kono T."/>
            <person name="Mallez S."/>
            <person name="Zhang Y."/>
            <person name="Obille A."/>
            <person name="Becker A."/>
            <person name="Abrahante J.E."/>
            <person name="Garbe J."/>
            <person name="Badalamenti J.P."/>
            <person name="Herman A."/>
            <person name="Mangelson H."/>
            <person name="Liachko I."/>
            <person name="Sullivan S."/>
            <person name="Sone E.D."/>
            <person name="Koren S."/>
            <person name="Silverstein K.A.T."/>
            <person name="Beckman K.B."/>
            <person name="Gohl D.M."/>
        </authorList>
    </citation>
    <scope>NUCLEOTIDE SEQUENCE</scope>
    <source>
        <strain evidence="3">Duluth1</strain>
        <tissue evidence="3">Whole animal</tissue>
    </source>
</reference>
<keyword evidence="1" id="KW-1133">Transmembrane helix</keyword>
<dbReference type="EMBL" id="JAIWYP010000003">
    <property type="protein sequence ID" value="KAH3854250.1"/>
    <property type="molecule type" value="Genomic_DNA"/>
</dbReference>
<protein>
    <recommendedName>
        <fullName evidence="2">Ig-like domain-containing protein</fullName>
    </recommendedName>
</protein>
<dbReference type="Proteomes" id="UP000828390">
    <property type="component" value="Unassembled WGS sequence"/>
</dbReference>
<keyword evidence="4" id="KW-1185">Reference proteome</keyword>
<evidence type="ECO:0000256" key="1">
    <source>
        <dbReference type="SAM" id="Phobius"/>
    </source>
</evidence>
<gene>
    <name evidence="3" type="ORF">DPMN_096788</name>
</gene>
<organism evidence="3 4">
    <name type="scientific">Dreissena polymorpha</name>
    <name type="common">Zebra mussel</name>
    <name type="synonym">Mytilus polymorpha</name>
    <dbReference type="NCBI Taxonomy" id="45954"/>
    <lineage>
        <taxon>Eukaryota</taxon>
        <taxon>Metazoa</taxon>
        <taxon>Spiralia</taxon>
        <taxon>Lophotrochozoa</taxon>
        <taxon>Mollusca</taxon>
        <taxon>Bivalvia</taxon>
        <taxon>Autobranchia</taxon>
        <taxon>Heteroconchia</taxon>
        <taxon>Euheterodonta</taxon>
        <taxon>Imparidentia</taxon>
        <taxon>Neoheterodontei</taxon>
        <taxon>Myida</taxon>
        <taxon>Dreissenoidea</taxon>
        <taxon>Dreissenidae</taxon>
        <taxon>Dreissena</taxon>
    </lineage>
</organism>
<name>A0A9D4R5R9_DREPO</name>
<dbReference type="InterPro" id="IPR036179">
    <property type="entry name" value="Ig-like_dom_sf"/>
</dbReference>
<accession>A0A9D4R5R9</accession>
<dbReference type="SUPFAM" id="SSF52200">
    <property type="entry name" value="Toll/Interleukin receptor TIR domain"/>
    <property type="match status" value="1"/>
</dbReference>
<dbReference type="Gene3D" id="2.60.40.10">
    <property type="entry name" value="Immunoglobulins"/>
    <property type="match status" value="1"/>
</dbReference>
<evidence type="ECO:0000313" key="4">
    <source>
        <dbReference type="Proteomes" id="UP000828390"/>
    </source>
</evidence>
<dbReference type="PROSITE" id="PS50835">
    <property type="entry name" value="IG_LIKE"/>
    <property type="match status" value="1"/>
</dbReference>
<dbReference type="SUPFAM" id="SSF48726">
    <property type="entry name" value="Immunoglobulin"/>
    <property type="match status" value="1"/>
</dbReference>
<feature type="transmembrane region" description="Helical" evidence="1">
    <location>
        <begin position="429"/>
        <end position="454"/>
    </location>
</feature>
<dbReference type="InterPro" id="IPR007110">
    <property type="entry name" value="Ig-like_dom"/>
</dbReference>
<reference evidence="3" key="2">
    <citation type="submission" date="2020-11" db="EMBL/GenBank/DDBJ databases">
        <authorList>
            <person name="McCartney M.A."/>
            <person name="Auch B."/>
            <person name="Kono T."/>
            <person name="Mallez S."/>
            <person name="Becker A."/>
            <person name="Gohl D.M."/>
            <person name="Silverstein K.A.T."/>
            <person name="Koren S."/>
            <person name="Bechman K.B."/>
            <person name="Herman A."/>
            <person name="Abrahante J.E."/>
            <person name="Garbe J."/>
        </authorList>
    </citation>
    <scope>NUCLEOTIDE SEQUENCE</scope>
    <source>
        <strain evidence="3">Duluth1</strain>
        <tissue evidence="3">Whole animal</tissue>
    </source>
</reference>
<keyword evidence="1" id="KW-0812">Transmembrane</keyword>
<comment type="caution">
    <text evidence="3">The sequence shown here is derived from an EMBL/GenBank/DDBJ whole genome shotgun (WGS) entry which is preliminary data.</text>
</comment>
<dbReference type="Gene3D" id="3.40.50.10140">
    <property type="entry name" value="Toll/interleukin-1 receptor homology (TIR) domain"/>
    <property type="match status" value="1"/>
</dbReference>
<proteinExistence type="predicted"/>
<sequence length="536" mass="62509">MVRLFAIFKVRPVDFLCFLVYLVTQAIIVLYILLTVATVIYSGLYITFFENFFYSFDENTTANYAEGFFYPKVLNNTLYFNPVVHELLYYQNTEGKYVLLQDKIHKRVQEPKLPYFHYSIKRYLGEDVDLLCGYRFIKGKKAKHRRTVWSLNGTSIQSLSNRHSANETISQCDDSYMNIQSTLTIRALQKSDFGEYECRVQSFYYLNDKSSKWAQKPLIKETYLIGINSLEEIEARTILFSREVGNLIASRKFFWYHTFEDISEVRIEYTINCQPVDVTCPGYSTLMCSFGAQVVNFNIYMFEKIDLPIIDIVELKGASQLKAAVIHYCMCPSAFGIHRVNFIRYVNDSTRNKFVLMDIQHPFVLVVLPRSAPSFFRFSDDTAVYAGMKELVRSNQPLEFIEMKFESLIGFISANEQKLLLIANFIQNAIFVCLVVILCIVVRYMSSVYFTYILRKPVRRILYRLPNIKYMPTLEDFVYDVYISHSEQEYEFVTQTLLPFLQEDVHVNVCFTASDAINPKEHISMSSSGLLIRVVK</sequence>
<dbReference type="AlphaFoldDB" id="A0A9D4R5R9"/>
<feature type="domain" description="Ig-like" evidence="2">
    <location>
        <begin position="111"/>
        <end position="219"/>
    </location>
</feature>
<evidence type="ECO:0000313" key="3">
    <source>
        <dbReference type="EMBL" id="KAH3854250.1"/>
    </source>
</evidence>